<dbReference type="RefSeq" id="WP_067551649.1">
    <property type="nucleotide sequence ID" value="NZ_LPXN01000009.1"/>
</dbReference>
<comment type="caution">
    <text evidence="1">The sequence shown here is derived from an EMBL/GenBank/DDBJ whole genome shotgun (WGS) entry which is preliminary data.</text>
</comment>
<dbReference type="STRING" id="580166.AUP43_15700"/>
<dbReference type="InterPro" id="IPR029063">
    <property type="entry name" value="SAM-dependent_MTases_sf"/>
</dbReference>
<dbReference type="Proteomes" id="UP000076400">
    <property type="component" value="Unassembled WGS sequence"/>
</dbReference>
<keyword evidence="1" id="KW-0808">Transferase</keyword>
<reference evidence="1 2" key="1">
    <citation type="submission" date="2015-12" db="EMBL/GenBank/DDBJ databases">
        <title>Genome sequence of Oceanibaculum pacificum MCCC 1A02656.</title>
        <authorList>
            <person name="Lu L."/>
            <person name="Lai Q."/>
            <person name="Shao Z."/>
            <person name="Qian P."/>
        </authorList>
    </citation>
    <scope>NUCLEOTIDE SEQUENCE [LARGE SCALE GENOMIC DNA]</scope>
    <source>
        <strain evidence="1 2">MCCC 1A02656</strain>
    </source>
</reference>
<name>A0A154WGJ5_9PROT</name>
<evidence type="ECO:0000313" key="2">
    <source>
        <dbReference type="Proteomes" id="UP000076400"/>
    </source>
</evidence>
<dbReference type="OrthoDB" id="5298787at2"/>
<protein>
    <submittedName>
        <fullName evidence="1">SAM-dependent methyltransferase</fullName>
    </submittedName>
</protein>
<organism evidence="1 2">
    <name type="scientific">Oceanibaculum pacificum</name>
    <dbReference type="NCBI Taxonomy" id="580166"/>
    <lineage>
        <taxon>Bacteria</taxon>
        <taxon>Pseudomonadati</taxon>
        <taxon>Pseudomonadota</taxon>
        <taxon>Alphaproteobacteria</taxon>
        <taxon>Rhodospirillales</taxon>
        <taxon>Oceanibaculaceae</taxon>
        <taxon>Oceanibaculum</taxon>
    </lineage>
</organism>
<dbReference type="Gene3D" id="3.40.50.150">
    <property type="entry name" value="Vaccinia Virus protein VP39"/>
    <property type="match status" value="1"/>
</dbReference>
<gene>
    <name evidence="1" type="ORF">AUP43_15700</name>
</gene>
<evidence type="ECO:0000313" key="1">
    <source>
        <dbReference type="EMBL" id="KZD12648.1"/>
    </source>
</evidence>
<keyword evidence="2" id="KW-1185">Reference proteome</keyword>
<dbReference type="AlphaFoldDB" id="A0A154WGJ5"/>
<dbReference type="SUPFAM" id="SSF53335">
    <property type="entry name" value="S-adenosyl-L-methionine-dependent methyltransferases"/>
    <property type="match status" value="1"/>
</dbReference>
<sequence>MAHATTSEASAWVRRFAALVPAGGTVLDVAAGGGRHARLFRALGHPVVALDRDITGLADLATDPQAEIVALDLEDGSPWPYRGEHFAGIVVTNYLWRPLLPDLVAATAPGGALIYETFALGNERFGKPSNPDFLLRPGELLDAVRGRFRVIAYEDVEVSSPKPALVQRIAAVRE</sequence>
<dbReference type="GO" id="GO:0032259">
    <property type="term" value="P:methylation"/>
    <property type="evidence" value="ECO:0007669"/>
    <property type="project" value="UniProtKB-KW"/>
</dbReference>
<keyword evidence="1" id="KW-0489">Methyltransferase</keyword>
<dbReference type="EMBL" id="LPXN01000009">
    <property type="protein sequence ID" value="KZD12648.1"/>
    <property type="molecule type" value="Genomic_DNA"/>
</dbReference>
<proteinExistence type="predicted"/>
<dbReference type="GO" id="GO:0008168">
    <property type="term" value="F:methyltransferase activity"/>
    <property type="evidence" value="ECO:0007669"/>
    <property type="project" value="UniProtKB-KW"/>
</dbReference>
<accession>A0A154WGJ5</accession>